<evidence type="ECO:0000256" key="1">
    <source>
        <dbReference type="SAM" id="MobiDB-lite"/>
    </source>
</evidence>
<accession>A0A3M7PZ59</accession>
<dbReference type="EMBL" id="REGN01008123">
    <property type="protein sequence ID" value="RNA04390.1"/>
    <property type="molecule type" value="Genomic_DNA"/>
</dbReference>
<feature type="region of interest" description="Disordered" evidence="1">
    <location>
        <begin position="1"/>
        <end position="77"/>
    </location>
</feature>
<feature type="compositionally biased region" description="Basic and acidic residues" evidence="1">
    <location>
        <begin position="61"/>
        <end position="77"/>
    </location>
</feature>
<comment type="caution">
    <text evidence="2">The sequence shown here is derived from an EMBL/GenBank/DDBJ whole genome shotgun (WGS) entry which is preliminary data.</text>
</comment>
<protein>
    <submittedName>
        <fullName evidence="2">Uncharacterized protein</fullName>
    </submittedName>
</protein>
<dbReference type="Proteomes" id="UP000276133">
    <property type="component" value="Unassembled WGS sequence"/>
</dbReference>
<evidence type="ECO:0000313" key="2">
    <source>
        <dbReference type="EMBL" id="RNA04390.1"/>
    </source>
</evidence>
<sequence>MNLRNNKKIVDLTQDKPKKRRNKRIVKVADNSLEDVDSLPSTTKNRKKKTLTARNDQFVNKPERGRAKNAEKWFSRD</sequence>
<evidence type="ECO:0000313" key="3">
    <source>
        <dbReference type="Proteomes" id="UP000276133"/>
    </source>
</evidence>
<keyword evidence="3" id="KW-1185">Reference proteome</keyword>
<gene>
    <name evidence="2" type="ORF">BpHYR1_036555</name>
</gene>
<organism evidence="2 3">
    <name type="scientific">Brachionus plicatilis</name>
    <name type="common">Marine rotifer</name>
    <name type="synonym">Brachionus muelleri</name>
    <dbReference type="NCBI Taxonomy" id="10195"/>
    <lineage>
        <taxon>Eukaryota</taxon>
        <taxon>Metazoa</taxon>
        <taxon>Spiralia</taxon>
        <taxon>Gnathifera</taxon>
        <taxon>Rotifera</taxon>
        <taxon>Eurotatoria</taxon>
        <taxon>Monogononta</taxon>
        <taxon>Pseudotrocha</taxon>
        <taxon>Ploima</taxon>
        <taxon>Brachionidae</taxon>
        <taxon>Brachionus</taxon>
    </lineage>
</organism>
<feature type="compositionally biased region" description="Basic residues" evidence="1">
    <location>
        <begin position="17"/>
        <end position="26"/>
    </location>
</feature>
<proteinExistence type="predicted"/>
<reference evidence="2 3" key="1">
    <citation type="journal article" date="2018" name="Sci. Rep.">
        <title>Genomic signatures of local adaptation to the degree of environmental predictability in rotifers.</title>
        <authorList>
            <person name="Franch-Gras L."/>
            <person name="Hahn C."/>
            <person name="Garcia-Roger E.M."/>
            <person name="Carmona M.J."/>
            <person name="Serra M."/>
            <person name="Gomez A."/>
        </authorList>
    </citation>
    <scope>NUCLEOTIDE SEQUENCE [LARGE SCALE GENOMIC DNA]</scope>
    <source>
        <strain evidence="2">HYR1</strain>
    </source>
</reference>
<name>A0A3M7PZ59_BRAPC</name>
<dbReference type="AlphaFoldDB" id="A0A3M7PZ59"/>